<proteinExistence type="predicted"/>
<feature type="compositionally biased region" description="Polar residues" evidence="1">
    <location>
        <begin position="18"/>
        <end position="41"/>
    </location>
</feature>
<protein>
    <submittedName>
        <fullName evidence="2">Uncharacterized protein</fullName>
    </submittedName>
</protein>
<evidence type="ECO:0000256" key="1">
    <source>
        <dbReference type="SAM" id="MobiDB-lite"/>
    </source>
</evidence>
<dbReference type="EMBL" id="CYGV01000844">
    <property type="protein sequence ID" value="CUA69526.1"/>
    <property type="molecule type" value="Genomic_DNA"/>
</dbReference>
<reference evidence="2 3" key="1">
    <citation type="submission" date="2015-07" db="EMBL/GenBank/DDBJ databases">
        <authorList>
            <person name="Noorani M."/>
        </authorList>
    </citation>
    <scope>NUCLEOTIDE SEQUENCE [LARGE SCALE GENOMIC DNA]</scope>
    <source>
        <strain evidence="2">BBA 69670</strain>
    </source>
</reference>
<accession>A0A0K6FTG1</accession>
<dbReference type="Proteomes" id="UP000044841">
    <property type="component" value="Unassembled WGS sequence"/>
</dbReference>
<organism evidence="2 3">
    <name type="scientific">Rhizoctonia solani</name>
    <dbReference type="NCBI Taxonomy" id="456999"/>
    <lineage>
        <taxon>Eukaryota</taxon>
        <taxon>Fungi</taxon>
        <taxon>Dikarya</taxon>
        <taxon>Basidiomycota</taxon>
        <taxon>Agaricomycotina</taxon>
        <taxon>Agaricomycetes</taxon>
        <taxon>Cantharellales</taxon>
        <taxon>Ceratobasidiaceae</taxon>
        <taxon>Rhizoctonia</taxon>
    </lineage>
</organism>
<evidence type="ECO:0000313" key="2">
    <source>
        <dbReference type="EMBL" id="CUA69526.1"/>
    </source>
</evidence>
<dbReference type="AlphaFoldDB" id="A0A0K6FTG1"/>
<gene>
    <name evidence="2" type="ORF">RSOLAG22IIIB_14056</name>
</gene>
<sequence>MGFASSEIPDEEYANAPADQTSQPALNSEQEGAQTLTSAEVQPEWSSQQLESFTDWADLCCIHYGVSDHNKNDVIEKSALSTHRLLIALFAKVTAGEVDRANAVVAAFPKSRAYKDQLAPRIQATLLDPKLKFYVKGVTSRIVRHIQLNPAAYGVPREVQETYLHQKPFRLDIGKTCSSFRGEKKRKIDESIEEKEDLYTLTRKLCSTTTEATSELADRVALLRHYMQKWIETPSTAETPRTTWWTFMDSKLEKLWTIRKNETAQQHQNRIQKAFSSAVTADLKEFPPSKQVKRFGRGVRLTQWQLNVGAAVQEMQQGDITNEAGDAADDEATEA</sequence>
<keyword evidence="3" id="KW-1185">Reference proteome</keyword>
<name>A0A0K6FTG1_9AGAM</name>
<evidence type="ECO:0000313" key="3">
    <source>
        <dbReference type="Proteomes" id="UP000044841"/>
    </source>
</evidence>
<feature type="region of interest" description="Disordered" evidence="1">
    <location>
        <begin position="1"/>
        <end position="41"/>
    </location>
</feature>